<evidence type="ECO:0000256" key="5">
    <source>
        <dbReference type="ARBA" id="ARBA00023284"/>
    </source>
</evidence>
<dbReference type="InterPro" id="IPR017937">
    <property type="entry name" value="Thioredoxin_CS"/>
</dbReference>
<dbReference type="PROSITE" id="PS00194">
    <property type="entry name" value="THIOREDOXIN_1"/>
    <property type="match status" value="1"/>
</dbReference>
<dbReference type="PRINTS" id="PR00421">
    <property type="entry name" value="THIOREDOXIN"/>
</dbReference>
<reference evidence="8" key="1">
    <citation type="submission" date="2022-11" db="EMBL/GenBank/DDBJ databases">
        <title>Refractory cell wall polysaccharides provide important carbon source for microbial heterotrophs in the hadal ocean.</title>
        <authorList>
            <person name="Zhu X."/>
        </authorList>
    </citation>
    <scope>NUCLEOTIDE SEQUENCE</scope>
    <source>
        <strain evidence="8">MTRN7</strain>
    </source>
</reference>
<dbReference type="InterPro" id="IPR036249">
    <property type="entry name" value="Thioredoxin-like_sf"/>
</dbReference>
<accession>A0ABT4RZZ1</accession>
<dbReference type="PANTHER" id="PTHR45663:SF11">
    <property type="entry name" value="GEO12009P1"/>
    <property type="match status" value="1"/>
</dbReference>
<evidence type="ECO:0000259" key="7">
    <source>
        <dbReference type="PROSITE" id="PS51352"/>
    </source>
</evidence>
<protein>
    <recommendedName>
        <fullName evidence="6">Thioredoxin</fullName>
    </recommendedName>
</protein>
<comment type="caution">
    <text evidence="8">The sequence shown here is derived from an EMBL/GenBank/DDBJ whole genome shotgun (WGS) entry which is preliminary data.</text>
</comment>
<evidence type="ECO:0000313" key="8">
    <source>
        <dbReference type="EMBL" id="MDA0177402.1"/>
    </source>
</evidence>
<dbReference type="PIRSF" id="PIRSF000077">
    <property type="entry name" value="Thioredoxin"/>
    <property type="match status" value="1"/>
</dbReference>
<dbReference type="PANTHER" id="PTHR45663">
    <property type="entry name" value="GEO12009P1"/>
    <property type="match status" value="1"/>
</dbReference>
<keyword evidence="3" id="KW-0249">Electron transport</keyword>
<proteinExistence type="inferred from homology"/>
<evidence type="ECO:0000256" key="2">
    <source>
        <dbReference type="ARBA" id="ARBA00022448"/>
    </source>
</evidence>
<keyword evidence="5" id="KW-0676">Redox-active center</keyword>
<keyword evidence="9" id="KW-1185">Reference proteome</keyword>
<evidence type="ECO:0000256" key="4">
    <source>
        <dbReference type="ARBA" id="ARBA00023157"/>
    </source>
</evidence>
<dbReference type="Gene3D" id="3.40.30.10">
    <property type="entry name" value="Glutaredoxin"/>
    <property type="match status" value="1"/>
</dbReference>
<dbReference type="Proteomes" id="UP001149142">
    <property type="component" value="Unassembled WGS sequence"/>
</dbReference>
<comment type="similarity">
    <text evidence="1">Belongs to the thioredoxin family.</text>
</comment>
<dbReference type="CDD" id="cd02947">
    <property type="entry name" value="TRX_family"/>
    <property type="match status" value="1"/>
</dbReference>
<sequence>MKGNFNTLIKDKKPVLVDFFAEWCGPCKAQAPILKELAKITSDIRIIKIDIDKNPSIAQRFNVRSAPTLMLFKDGYTIWRQTGVVSLQQLKELVS</sequence>
<keyword evidence="2" id="KW-0813">Transport</keyword>
<dbReference type="EMBL" id="JAPFGC010000002">
    <property type="protein sequence ID" value="MDA0177402.1"/>
    <property type="molecule type" value="Genomic_DNA"/>
</dbReference>
<dbReference type="SUPFAM" id="SSF52833">
    <property type="entry name" value="Thioredoxin-like"/>
    <property type="match status" value="1"/>
</dbReference>
<gene>
    <name evidence="8" type="primary">trxA</name>
    <name evidence="8" type="ORF">OOZ35_07870</name>
</gene>
<evidence type="ECO:0000256" key="1">
    <source>
        <dbReference type="ARBA" id="ARBA00008987"/>
    </source>
</evidence>
<evidence type="ECO:0000256" key="6">
    <source>
        <dbReference type="NCBIfam" id="TIGR01068"/>
    </source>
</evidence>
<name>A0ABT4RZZ1_9FLAO</name>
<dbReference type="NCBIfam" id="TIGR01068">
    <property type="entry name" value="thioredoxin"/>
    <property type="match status" value="1"/>
</dbReference>
<dbReference type="InterPro" id="IPR005746">
    <property type="entry name" value="Thioredoxin"/>
</dbReference>
<dbReference type="Pfam" id="PF00085">
    <property type="entry name" value="Thioredoxin"/>
    <property type="match status" value="1"/>
</dbReference>
<keyword evidence="4" id="KW-1015">Disulfide bond</keyword>
<feature type="domain" description="Thioredoxin" evidence="7">
    <location>
        <begin position="1"/>
        <end position="95"/>
    </location>
</feature>
<evidence type="ECO:0000256" key="3">
    <source>
        <dbReference type="ARBA" id="ARBA00022982"/>
    </source>
</evidence>
<dbReference type="InterPro" id="IPR013766">
    <property type="entry name" value="Thioredoxin_domain"/>
</dbReference>
<dbReference type="PROSITE" id="PS51352">
    <property type="entry name" value="THIOREDOXIN_2"/>
    <property type="match status" value="1"/>
</dbReference>
<organism evidence="8 9">
    <name type="scientific">Mesoflavibacter profundi</name>
    <dbReference type="NCBI Taxonomy" id="2708110"/>
    <lineage>
        <taxon>Bacteria</taxon>
        <taxon>Pseudomonadati</taxon>
        <taxon>Bacteroidota</taxon>
        <taxon>Flavobacteriia</taxon>
        <taxon>Flavobacteriales</taxon>
        <taxon>Flavobacteriaceae</taxon>
        <taxon>Mesoflavibacter</taxon>
    </lineage>
</organism>
<evidence type="ECO:0000313" key="9">
    <source>
        <dbReference type="Proteomes" id="UP001149142"/>
    </source>
</evidence>